<organism evidence="11 12">
    <name type="scientific">Corallococcus sicarius</name>
    <dbReference type="NCBI Taxonomy" id="2316726"/>
    <lineage>
        <taxon>Bacteria</taxon>
        <taxon>Pseudomonadati</taxon>
        <taxon>Myxococcota</taxon>
        <taxon>Myxococcia</taxon>
        <taxon>Myxococcales</taxon>
        <taxon>Cystobacterineae</taxon>
        <taxon>Myxococcaceae</taxon>
        <taxon>Corallococcus</taxon>
    </lineage>
</organism>
<protein>
    <submittedName>
        <fullName evidence="11">Magnesium transporter</fullName>
    </submittedName>
</protein>
<gene>
    <name evidence="11" type="ORF">D7X12_14715</name>
</gene>
<keyword evidence="3" id="KW-0813">Transport</keyword>
<keyword evidence="4 9" id="KW-0812">Transmembrane</keyword>
<dbReference type="Pfam" id="PF01769">
    <property type="entry name" value="MgtE"/>
    <property type="match status" value="1"/>
</dbReference>
<comment type="subcellular location">
    <subcellularLocation>
        <location evidence="1">Membrane</location>
        <topology evidence="1">Multi-pass membrane protein</topology>
    </subcellularLocation>
</comment>
<dbReference type="PANTHER" id="PTHR43773:SF1">
    <property type="entry name" value="MAGNESIUM TRANSPORTER MGTE"/>
    <property type="match status" value="1"/>
</dbReference>
<dbReference type="InterPro" id="IPR006667">
    <property type="entry name" value="SLC41_membr_dom"/>
</dbReference>
<dbReference type="SMART" id="SM00116">
    <property type="entry name" value="CBS"/>
    <property type="match status" value="2"/>
</dbReference>
<dbReference type="OrthoDB" id="9802114at2"/>
<evidence type="ECO:0000256" key="6">
    <source>
        <dbReference type="ARBA" id="ARBA00022989"/>
    </source>
</evidence>
<feature type="transmembrane region" description="Helical" evidence="9">
    <location>
        <begin position="318"/>
        <end position="336"/>
    </location>
</feature>
<dbReference type="InterPro" id="IPR046342">
    <property type="entry name" value="CBS_dom_sf"/>
</dbReference>
<evidence type="ECO:0000256" key="1">
    <source>
        <dbReference type="ARBA" id="ARBA00004141"/>
    </source>
</evidence>
<keyword evidence="8" id="KW-0129">CBS domain</keyword>
<dbReference type="Gene3D" id="1.10.357.20">
    <property type="entry name" value="SLC41 divalent cation transporters, integral membrane domain"/>
    <property type="match status" value="1"/>
</dbReference>
<dbReference type="InterPro" id="IPR000644">
    <property type="entry name" value="CBS_dom"/>
</dbReference>
<evidence type="ECO:0000256" key="8">
    <source>
        <dbReference type="PROSITE-ProRule" id="PRU00703"/>
    </source>
</evidence>
<dbReference type="SUPFAM" id="SSF54631">
    <property type="entry name" value="CBS-domain pair"/>
    <property type="match status" value="1"/>
</dbReference>
<evidence type="ECO:0000313" key="11">
    <source>
        <dbReference type="EMBL" id="RKH42808.1"/>
    </source>
</evidence>
<accession>A0A3A8NEX5</accession>
<keyword evidence="6 9" id="KW-1133">Transmembrane helix</keyword>
<keyword evidence="7 9" id="KW-0472">Membrane</keyword>
<dbReference type="GO" id="GO:0016020">
    <property type="term" value="C:membrane"/>
    <property type="evidence" value="ECO:0007669"/>
    <property type="project" value="UniProtKB-SubCell"/>
</dbReference>
<evidence type="ECO:0000256" key="2">
    <source>
        <dbReference type="ARBA" id="ARBA00009749"/>
    </source>
</evidence>
<dbReference type="EMBL" id="RAWG01000079">
    <property type="protein sequence ID" value="RKH42808.1"/>
    <property type="molecule type" value="Genomic_DNA"/>
</dbReference>
<sequence length="342" mass="36803">MTLALARTFLGPAVQTTPETAHTLLQSDRLSRDFTAVGMEDTVAEALEKIRANPGTGEIFYCYACDADGRLAGVVPLRKLIRAAPSERIASLMFTRVVKLPVDASDAVVEDFFVTYRFLAFPVVDADGRIVGVVEMNQFVDAFSDTLFSEVEGRVRDEVYRFVGLPKGELQEKRPVRLALKRFPWLLVNIGGGFLAATTTRLFEHTVAELVVVSAFIPMVLVLSESLGVQTTAVAASMVAHGDVDKKVVVREVVAASLAGLMAATVVAILGRLYSPGFGFPLALFVSVAVSATLASCLGGILPFLFKRLKVDPHLASAPLVLAVADNITLLTYFGLVTRLVL</sequence>
<reference evidence="12" key="1">
    <citation type="submission" date="2018-09" db="EMBL/GenBank/DDBJ databases">
        <authorList>
            <person name="Livingstone P.G."/>
            <person name="Whitworth D.E."/>
        </authorList>
    </citation>
    <scope>NUCLEOTIDE SEQUENCE [LARGE SCALE GENOMIC DNA]</scope>
    <source>
        <strain evidence="12">CA040B</strain>
    </source>
</reference>
<dbReference type="AlphaFoldDB" id="A0A3A8NEX5"/>
<feature type="domain" description="CBS" evidence="10">
    <location>
        <begin position="30"/>
        <end position="91"/>
    </location>
</feature>
<evidence type="ECO:0000313" key="12">
    <source>
        <dbReference type="Proteomes" id="UP000273405"/>
    </source>
</evidence>
<dbReference type="InterPro" id="IPR006669">
    <property type="entry name" value="MgtE_transporter"/>
</dbReference>
<evidence type="ECO:0000256" key="7">
    <source>
        <dbReference type="ARBA" id="ARBA00023136"/>
    </source>
</evidence>
<comment type="similarity">
    <text evidence="2">Belongs to the SLC41A transporter family.</text>
</comment>
<evidence type="ECO:0000256" key="4">
    <source>
        <dbReference type="ARBA" id="ARBA00022692"/>
    </source>
</evidence>
<dbReference type="PROSITE" id="PS51371">
    <property type="entry name" value="CBS"/>
    <property type="match status" value="2"/>
</dbReference>
<feature type="transmembrane region" description="Helical" evidence="9">
    <location>
        <begin position="215"/>
        <end position="241"/>
    </location>
</feature>
<dbReference type="RefSeq" id="WP_120625903.1">
    <property type="nucleotide sequence ID" value="NZ_RAWG01000079.1"/>
</dbReference>
<evidence type="ECO:0000256" key="5">
    <source>
        <dbReference type="ARBA" id="ARBA00022842"/>
    </source>
</evidence>
<feature type="transmembrane region" description="Helical" evidence="9">
    <location>
        <begin position="253"/>
        <end position="274"/>
    </location>
</feature>
<proteinExistence type="inferred from homology"/>
<dbReference type="Proteomes" id="UP000273405">
    <property type="component" value="Unassembled WGS sequence"/>
</dbReference>
<dbReference type="Pfam" id="PF00571">
    <property type="entry name" value="CBS"/>
    <property type="match status" value="2"/>
</dbReference>
<dbReference type="InterPro" id="IPR036739">
    <property type="entry name" value="SLC41_membr_dom_sf"/>
</dbReference>
<feature type="transmembrane region" description="Helical" evidence="9">
    <location>
        <begin position="183"/>
        <end position="203"/>
    </location>
</feature>
<dbReference type="CDD" id="cd04606">
    <property type="entry name" value="CBS_pair_Mg_transporter"/>
    <property type="match status" value="1"/>
</dbReference>
<keyword evidence="12" id="KW-1185">Reference proteome</keyword>
<evidence type="ECO:0000256" key="3">
    <source>
        <dbReference type="ARBA" id="ARBA00022448"/>
    </source>
</evidence>
<evidence type="ECO:0000259" key="10">
    <source>
        <dbReference type="PROSITE" id="PS51371"/>
    </source>
</evidence>
<dbReference type="GO" id="GO:0015095">
    <property type="term" value="F:magnesium ion transmembrane transporter activity"/>
    <property type="evidence" value="ECO:0007669"/>
    <property type="project" value="InterPro"/>
</dbReference>
<dbReference type="SUPFAM" id="SSF161093">
    <property type="entry name" value="MgtE membrane domain-like"/>
    <property type="match status" value="1"/>
</dbReference>
<evidence type="ECO:0000256" key="9">
    <source>
        <dbReference type="SAM" id="Phobius"/>
    </source>
</evidence>
<feature type="transmembrane region" description="Helical" evidence="9">
    <location>
        <begin position="280"/>
        <end position="306"/>
    </location>
</feature>
<comment type="caution">
    <text evidence="11">The sequence shown here is derived from an EMBL/GenBank/DDBJ whole genome shotgun (WGS) entry which is preliminary data.</text>
</comment>
<dbReference type="PANTHER" id="PTHR43773">
    <property type="entry name" value="MAGNESIUM TRANSPORTER MGTE"/>
    <property type="match status" value="1"/>
</dbReference>
<dbReference type="Gene3D" id="3.10.580.10">
    <property type="entry name" value="CBS-domain"/>
    <property type="match status" value="1"/>
</dbReference>
<keyword evidence="5" id="KW-0460">Magnesium</keyword>
<feature type="domain" description="CBS" evidence="10">
    <location>
        <begin position="93"/>
        <end position="150"/>
    </location>
</feature>
<name>A0A3A8NEX5_9BACT</name>